<organism evidence="2">
    <name type="scientific">uncultured Microcoleus sp</name>
    <dbReference type="NCBI Taxonomy" id="259945"/>
    <lineage>
        <taxon>Bacteria</taxon>
        <taxon>Bacillati</taxon>
        <taxon>Cyanobacteriota</taxon>
        <taxon>Cyanophyceae</taxon>
        <taxon>Oscillatoriophycideae</taxon>
        <taxon>Oscillatoriales</taxon>
        <taxon>Microcoleaceae</taxon>
        <taxon>Microcoleus</taxon>
        <taxon>environmental samples</taxon>
    </lineage>
</organism>
<feature type="transmembrane region" description="Helical" evidence="1">
    <location>
        <begin position="21"/>
        <end position="40"/>
    </location>
</feature>
<evidence type="ECO:0000313" key="2">
    <source>
        <dbReference type="EMBL" id="CAA9332717.1"/>
    </source>
</evidence>
<dbReference type="EMBL" id="CADCTZ010000323">
    <property type="protein sequence ID" value="CAA9332717.1"/>
    <property type="molecule type" value="Genomic_DNA"/>
</dbReference>
<reference evidence="2" key="1">
    <citation type="submission" date="2020-02" db="EMBL/GenBank/DDBJ databases">
        <authorList>
            <person name="Meier V. D."/>
        </authorList>
    </citation>
    <scope>NUCLEOTIDE SEQUENCE</scope>
    <source>
        <strain evidence="2">AVDCRST_MAG84</strain>
    </source>
</reference>
<gene>
    <name evidence="2" type="ORF">AVDCRST_MAG84-1953</name>
</gene>
<sequence length="72" mass="8361">MTEEARRKREKGRRCKAERKKNFECNNFAFFFACPVIFGLRNNRLLLSRKPELFIQRGKIIPSADLASLAAS</sequence>
<dbReference type="AlphaFoldDB" id="A0A6J4LIH1"/>
<evidence type="ECO:0000256" key="1">
    <source>
        <dbReference type="SAM" id="Phobius"/>
    </source>
</evidence>
<keyword evidence="1" id="KW-0812">Transmembrane</keyword>
<keyword evidence="1" id="KW-1133">Transmembrane helix</keyword>
<proteinExistence type="predicted"/>
<protein>
    <submittedName>
        <fullName evidence="2">Uncharacterized protein</fullName>
    </submittedName>
</protein>
<name>A0A6J4LIH1_9CYAN</name>
<keyword evidence="1" id="KW-0472">Membrane</keyword>
<accession>A0A6J4LIH1</accession>